<reference evidence="1" key="1">
    <citation type="journal article" date="2021" name="Proc. Natl. Acad. Sci. U.S.A.">
        <title>A Catalog of Tens of Thousands of Viruses from Human Metagenomes Reveals Hidden Associations with Chronic Diseases.</title>
        <authorList>
            <person name="Tisza M.J."/>
            <person name="Buck C.B."/>
        </authorList>
    </citation>
    <scope>NUCLEOTIDE SEQUENCE</scope>
    <source>
        <strain evidence="1">CtDyb2</strain>
    </source>
</reference>
<protein>
    <submittedName>
        <fullName evidence="1">Uncharacterized protein</fullName>
    </submittedName>
</protein>
<dbReference type="EMBL" id="BK014875">
    <property type="protein sequence ID" value="DAD79950.1"/>
    <property type="molecule type" value="Genomic_DNA"/>
</dbReference>
<organism evidence="1">
    <name type="scientific">Siphoviridae sp. ctDyb2</name>
    <dbReference type="NCBI Taxonomy" id="2826201"/>
    <lineage>
        <taxon>Viruses</taxon>
        <taxon>Duplodnaviria</taxon>
        <taxon>Heunggongvirae</taxon>
        <taxon>Uroviricota</taxon>
        <taxon>Caudoviricetes</taxon>
    </lineage>
</organism>
<evidence type="ECO:0000313" key="1">
    <source>
        <dbReference type="EMBL" id="DAD79950.1"/>
    </source>
</evidence>
<accession>A0A8S5MCJ0</accession>
<name>A0A8S5MCJ0_9CAUD</name>
<proteinExistence type="predicted"/>
<sequence length="99" mass="10822">MTLYNFFHVLVSMSVEGSTMKSYQASDIASTLREWTLDAANGMAEDAVVRHLIERGHDGSDPITQVVIDLIDVEGFANPAQLLVDTIEDVREQVVSVAA</sequence>